<sequence length="63" mass="7774">MRFLYPNLTLDDFYETLELEGWYNTLTRIQINLKNRYELIDKYGGDGFGRYRELYKRFHNEIG</sequence>
<feature type="non-terminal residue" evidence="1">
    <location>
        <position position="63"/>
    </location>
</feature>
<dbReference type="EMBL" id="UINC01227522">
    <property type="protein sequence ID" value="SVE58442.1"/>
    <property type="molecule type" value="Genomic_DNA"/>
</dbReference>
<organism evidence="1">
    <name type="scientific">marine metagenome</name>
    <dbReference type="NCBI Taxonomy" id="408172"/>
    <lineage>
        <taxon>unclassified sequences</taxon>
        <taxon>metagenomes</taxon>
        <taxon>ecological metagenomes</taxon>
    </lineage>
</organism>
<gene>
    <name evidence="1" type="ORF">METZ01_LOCUS511296</name>
</gene>
<proteinExistence type="predicted"/>
<reference evidence="1" key="1">
    <citation type="submission" date="2018-05" db="EMBL/GenBank/DDBJ databases">
        <authorList>
            <person name="Lanie J.A."/>
            <person name="Ng W.-L."/>
            <person name="Kazmierczak K.M."/>
            <person name="Andrzejewski T.M."/>
            <person name="Davidsen T.M."/>
            <person name="Wayne K.J."/>
            <person name="Tettelin H."/>
            <person name="Glass J.I."/>
            <person name="Rusch D."/>
            <person name="Podicherti R."/>
            <person name="Tsui H.-C.T."/>
            <person name="Winkler M.E."/>
        </authorList>
    </citation>
    <scope>NUCLEOTIDE SEQUENCE</scope>
</reference>
<protein>
    <submittedName>
        <fullName evidence="1">Uncharacterized protein</fullName>
    </submittedName>
</protein>
<evidence type="ECO:0000313" key="1">
    <source>
        <dbReference type="EMBL" id="SVE58442.1"/>
    </source>
</evidence>
<dbReference type="AlphaFoldDB" id="A0A383ENF6"/>
<accession>A0A383ENF6</accession>
<name>A0A383ENF6_9ZZZZ</name>